<dbReference type="EMBL" id="JAELUQ010000007">
    <property type="protein sequence ID" value="KAG7411212.1"/>
    <property type="molecule type" value="Genomic_DNA"/>
</dbReference>
<evidence type="ECO:0000313" key="1">
    <source>
        <dbReference type="EMBL" id="KAG7411212.1"/>
    </source>
</evidence>
<proteinExistence type="predicted"/>
<protein>
    <submittedName>
        <fullName evidence="1">Uncharacterized protein</fullName>
    </submittedName>
</protein>
<dbReference type="Proteomes" id="UP000694050">
    <property type="component" value="Unassembled WGS sequence"/>
</dbReference>
<reference evidence="1" key="1">
    <citation type="submission" date="2021-04" db="EMBL/GenBank/DDBJ databases">
        <title>First draft genome resource for Brassicaceae pathogens Fusarium oxysporum f. sp. raphani and Fusarium oxysporum f. sp. rapae.</title>
        <authorList>
            <person name="Asai S."/>
        </authorList>
    </citation>
    <scope>NUCLEOTIDE SEQUENCE</scope>
    <source>
        <strain evidence="1">Tf1208</strain>
    </source>
</reference>
<evidence type="ECO:0000313" key="2">
    <source>
        <dbReference type="Proteomes" id="UP000694050"/>
    </source>
</evidence>
<name>A0A8J5P4I8_FUSOX</name>
<sequence length="445" mass="50374">MAGLPVSNITAITYNGSDPDKRPIDDDGKPYWQTKPSAHWRFVEARFGNSRFGDTGRTYRAMLPFRDEASRTKLESYSGPAIVANTRALCAPMPLNNSTFNATAHSWNSLKEIRLQEGTPDGVYEYALDIPSDGWSISLCSNIQLLSDIDPQSLMDIYNEGEDKLEPEYYNLRKIVVLNITDHFDSIYDDIKVENGTVPDRLQKLSSKADDLWTRIYDSTGVEVMAASACYYNIRQPGLYHVNMSGKAITQETVWNENSTEAILLQLGIGSNARDEGSREILKLEIGSFMDRDVSVLYRPFYDVLDKGTMWNMKLGWSQLPEYTHLEHNLVFRDVIEQTGDLVLAIQAVLTRLFQMTYYYLMDEYNVAVLIATTHSVTMLIPAVAHAGSKNKDFKAADTALDKEVESWTNATGRDREIFILSCTTDGDKVKLSRKNRRTMEENLP</sequence>
<comment type="caution">
    <text evidence="1">The sequence shown here is derived from an EMBL/GenBank/DDBJ whole genome shotgun (WGS) entry which is preliminary data.</text>
</comment>
<dbReference type="AlphaFoldDB" id="A0A8J5P4I8"/>
<accession>A0A8J5P4I8</accession>
<organism evidence="1 2">
    <name type="scientific">Fusarium oxysporum f. sp. rapae</name>
    <dbReference type="NCBI Taxonomy" id="485398"/>
    <lineage>
        <taxon>Eukaryota</taxon>
        <taxon>Fungi</taxon>
        <taxon>Dikarya</taxon>
        <taxon>Ascomycota</taxon>
        <taxon>Pezizomycotina</taxon>
        <taxon>Sordariomycetes</taxon>
        <taxon>Hypocreomycetidae</taxon>
        <taxon>Hypocreales</taxon>
        <taxon>Nectriaceae</taxon>
        <taxon>Fusarium</taxon>
        <taxon>Fusarium oxysporum species complex</taxon>
    </lineage>
</organism>
<gene>
    <name evidence="1" type="ORF">Forpe1208_v010660</name>
</gene>